<gene>
    <name evidence="1" type="ORF">SteCoe_9355</name>
</gene>
<evidence type="ECO:0000313" key="2">
    <source>
        <dbReference type="Proteomes" id="UP000187209"/>
    </source>
</evidence>
<dbReference type="Proteomes" id="UP000187209">
    <property type="component" value="Unassembled WGS sequence"/>
</dbReference>
<keyword evidence="2" id="KW-1185">Reference proteome</keyword>
<evidence type="ECO:0000313" key="1">
    <source>
        <dbReference type="EMBL" id="OMJ88657.1"/>
    </source>
</evidence>
<proteinExistence type="predicted"/>
<accession>A0A1R2CI21</accession>
<name>A0A1R2CI21_9CILI</name>
<dbReference type="AlphaFoldDB" id="A0A1R2CI21"/>
<dbReference type="EMBL" id="MPUH01000145">
    <property type="protein sequence ID" value="OMJ88657.1"/>
    <property type="molecule type" value="Genomic_DNA"/>
</dbReference>
<protein>
    <submittedName>
        <fullName evidence="1">Uncharacterized protein</fullName>
    </submittedName>
</protein>
<sequence>MEEDLLKDHINQNKILMMNYIEDVFKEKSEPDFLDEVEKMIEKNIGMIDKKKRKKIQSDTSWPIDKILKSILETIRDEVPPKIVANKIMTSSARLFSLKELQDLFLI</sequence>
<organism evidence="1 2">
    <name type="scientific">Stentor coeruleus</name>
    <dbReference type="NCBI Taxonomy" id="5963"/>
    <lineage>
        <taxon>Eukaryota</taxon>
        <taxon>Sar</taxon>
        <taxon>Alveolata</taxon>
        <taxon>Ciliophora</taxon>
        <taxon>Postciliodesmatophora</taxon>
        <taxon>Heterotrichea</taxon>
        <taxon>Heterotrichida</taxon>
        <taxon>Stentoridae</taxon>
        <taxon>Stentor</taxon>
    </lineage>
</organism>
<comment type="caution">
    <text evidence="1">The sequence shown here is derived from an EMBL/GenBank/DDBJ whole genome shotgun (WGS) entry which is preliminary data.</text>
</comment>
<reference evidence="1 2" key="1">
    <citation type="submission" date="2016-11" db="EMBL/GenBank/DDBJ databases">
        <title>The macronuclear genome of Stentor coeruleus: a giant cell with tiny introns.</title>
        <authorList>
            <person name="Slabodnick M."/>
            <person name="Ruby J.G."/>
            <person name="Reiff S.B."/>
            <person name="Swart E.C."/>
            <person name="Gosai S."/>
            <person name="Prabakaran S."/>
            <person name="Witkowska E."/>
            <person name="Larue G.E."/>
            <person name="Fisher S."/>
            <person name="Freeman R.M."/>
            <person name="Gunawardena J."/>
            <person name="Chu W."/>
            <person name="Stover N.A."/>
            <person name="Gregory B.D."/>
            <person name="Nowacki M."/>
            <person name="Derisi J."/>
            <person name="Roy S.W."/>
            <person name="Marshall W.F."/>
            <person name="Sood P."/>
        </authorList>
    </citation>
    <scope>NUCLEOTIDE SEQUENCE [LARGE SCALE GENOMIC DNA]</scope>
    <source>
        <strain evidence="1">WM001</strain>
    </source>
</reference>